<dbReference type="PANTHER" id="PTHR35481">
    <property type="entry name" value="DNA-DIRECTED RNA POLYMERASE SUBUNIT ALPHA"/>
    <property type="match status" value="1"/>
</dbReference>
<dbReference type="Pfam" id="PF25475">
    <property type="entry name" value="DUF7903"/>
    <property type="match status" value="1"/>
</dbReference>
<name>A0A2C9VAV2_MANES</name>
<dbReference type="Proteomes" id="UP000091857">
    <property type="component" value="Chromosome 9"/>
</dbReference>
<dbReference type="Gramene" id="Manes.09G144800.5.v8.1">
    <property type="protein sequence ID" value="Manes.09G144800.5.v8.1.CDS"/>
    <property type="gene ID" value="Manes.09G144800.v8.1"/>
</dbReference>
<dbReference type="EMBL" id="CM004395">
    <property type="protein sequence ID" value="OAY41985.1"/>
    <property type="molecule type" value="Genomic_DNA"/>
</dbReference>
<gene>
    <name evidence="2" type="ORF">MANES_09G144800v8</name>
</gene>
<protein>
    <recommendedName>
        <fullName evidence="1">DUF7903 domain-containing protein</fullName>
    </recommendedName>
</protein>
<dbReference type="OrthoDB" id="2014147at2759"/>
<evidence type="ECO:0000313" key="3">
    <source>
        <dbReference type="Proteomes" id="UP000091857"/>
    </source>
</evidence>
<dbReference type="PANTHER" id="PTHR35481:SF1">
    <property type="entry name" value="DNA-DIRECTED RNA POLYMERASE SUBUNIT ALPHA"/>
    <property type="match status" value="1"/>
</dbReference>
<evidence type="ECO:0000313" key="2">
    <source>
        <dbReference type="EMBL" id="OAY41985.1"/>
    </source>
</evidence>
<accession>A0A2C9VAV2</accession>
<keyword evidence="3" id="KW-1185">Reference proteome</keyword>
<dbReference type="AlphaFoldDB" id="A0A2C9VAV2"/>
<proteinExistence type="predicted"/>
<comment type="caution">
    <text evidence="2">The sequence shown here is derived from an EMBL/GenBank/DDBJ whole genome shotgun (WGS) entry which is preliminary data.</text>
</comment>
<dbReference type="Gramene" id="Manes.09G144800.6.v8.1">
    <property type="protein sequence ID" value="Manes.09G144800.6.v8.1.CDS"/>
    <property type="gene ID" value="Manes.09G144800.v8.1"/>
</dbReference>
<dbReference type="Gramene" id="Manes.09G144800.7.v8.1">
    <property type="protein sequence ID" value="Manes.09G144800.7.v8.1.CDS"/>
    <property type="gene ID" value="Manes.09G144800.v8.1"/>
</dbReference>
<reference evidence="3" key="1">
    <citation type="journal article" date="2016" name="Nat. Biotechnol.">
        <title>Sequencing wild and cultivated cassava and related species reveals extensive interspecific hybridization and genetic diversity.</title>
        <authorList>
            <person name="Bredeson J.V."/>
            <person name="Lyons J.B."/>
            <person name="Prochnik S.E."/>
            <person name="Wu G.A."/>
            <person name="Ha C.M."/>
            <person name="Edsinger-Gonzales E."/>
            <person name="Grimwood J."/>
            <person name="Schmutz J."/>
            <person name="Rabbi I.Y."/>
            <person name="Egesi C."/>
            <person name="Nauluvula P."/>
            <person name="Lebot V."/>
            <person name="Ndunguru J."/>
            <person name="Mkamilo G."/>
            <person name="Bart R.S."/>
            <person name="Setter T.L."/>
            <person name="Gleadow R.M."/>
            <person name="Kulakow P."/>
            <person name="Ferguson M.E."/>
            <person name="Rounsley S."/>
            <person name="Rokhsar D.S."/>
        </authorList>
    </citation>
    <scope>NUCLEOTIDE SEQUENCE [LARGE SCALE GENOMIC DNA]</scope>
    <source>
        <strain evidence="3">cv. AM560-2</strain>
    </source>
</reference>
<evidence type="ECO:0000259" key="1">
    <source>
        <dbReference type="Pfam" id="PF25475"/>
    </source>
</evidence>
<dbReference type="InterPro" id="IPR057225">
    <property type="entry name" value="DUF7903"/>
</dbReference>
<organism evidence="2 3">
    <name type="scientific">Manihot esculenta</name>
    <name type="common">Cassava</name>
    <name type="synonym">Jatropha manihot</name>
    <dbReference type="NCBI Taxonomy" id="3983"/>
    <lineage>
        <taxon>Eukaryota</taxon>
        <taxon>Viridiplantae</taxon>
        <taxon>Streptophyta</taxon>
        <taxon>Embryophyta</taxon>
        <taxon>Tracheophyta</taxon>
        <taxon>Spermatophyta</taxon>
        <taxon>Magnoliopsida</taxon>
        <taxon>eudicotyledons</taxon>
        <taxon>Gunneridae</taxon>
        <taxon>Pentapetalae</taxon>
        <taxon>rosids</taxon>
        <taxon>fabids</taxon>
        <taxon>Malpighiales</taxon>
        <taxon>Euphorbiaceae</taxon>
        <taxon>Crotonoideae</taxon>
        <taxon>Manihoteae</taxon>
        <taxon>Manihot</taxon>
    </lineage>
</organism>
<feature type="domain" description="DUF7903" evidence="1">
    <location>
        <begin position="40"/>
        <end position="394"/>
    </location>
</feature>
<sequence length="402" mass="45909">MAYIPPHKRQDKGRPSPTPEFFVPFSNRNRSLRQQVSKIDKSGKIIYADRAISRWFPVGLSENGQFPSYIHLEPVSLESFVSKSGEKPHTLVKNIVTEEDNELKENYVRSPWVIIAENVQQDLLSSFEVLKNEMNSEGLEKVKPILVARLGKILFHGTPSLMLGSVEKNQVDETILRQLKRTIHTNIPSTYMENITNEVVPKVGVDFEEEKEIYHVKLSDNRRPNSTVSCKCYVKADKKLLLYKVELNQVRQLVVDVLCLDKNIDLRLMLCSKRIITAPTDDELKSISDLISSAVLDSDVKGGLRWLLGNKSSGNRYSVIGVWHTITKAYKSPSLRLIVRHADRFDFKSETGEVSREIFLKLKGISSELQEKGAESESVCMMLKDSLRLIWDHFLSCDRFLT</sequence>